<name>G0J3B0_CYCMS</name>
<dbReference type="RefSeq" id="WP_014018350.1">
    <property type="nucleotide sequence ID" value="NC_015914.1"/>
</dbReference>
<reference evidence="3" key="1">
    <citation type="submission" date="2011-07" db="EMBL/GenBank/DDBJ databases">
        <title>The complete genome of Cyclobacterium marinum DSM 745.</title>
        <authorList>
            <person name="Lucas S."/>
            <person name="Han J."/>
            <person name="Lapidus A."/>
            <person name="Bruce D."/>
            <person name="Goodwin L."/>
            <person name="Pitluck S."/>
            <person name="Peters L."/>
            <person name="Kyrpides N."/>
            <person name="Mavromatis K."/>
            <person name="Ivanova N."/>
            <person name="Ovchinnikova G."/>
            <person name="Chertkov O."/>
            <person name="Detter J.C."/>
            <person name="Tapia R."/>
            <person name="Han C."/>
            <person name="Land M."/>
            <person name="Hauser L."/>
            <person name="Markowitz V."/>
            <person name="Cheng J.-F."/>
            <person name="Hugenholtz P."/>
            <person name="Woyke T."/>
            <person name="Wu D."/>
            <person name="Tindall B."/>
            <person name="Schuetze A."/>
            <person name="Brambilla E."/>
            <person name="Klenk H.-P."/>
            <person name="Eisen J.A."/>
        </authorList>
    </citation>
    <scope>NUCLEOTIDE SEQUENCE [LARGE SCALE GENOMIC DNA]</scope>
    <source>
        <strain evidence="3">ATCC 25205 / DSM 745 / LMG 13164 / NCIMB 1802</strain>
    </source>
</reference>
<accession>G0J3B0</accession>
<dbReference type="AlphaFoldDB" id="G0J3B0"/>
<dbReference type="STRING" id="880070.Cycma_0270"/>
<dbReference type="Proteomes" id="UP000001635">
    <property type="component" value="Chromosome"/>
</dbReference>
<dbReference type="KEGG" id="cmr:Cycma_0270"/>
<feature type="region of interest" description="Disordered" evidence="1">
    <location>
        <begin position="1"/>
        <end position="38"/>
    </location>
</feature>
<dbReference type="EMBL" id="CP002955">
    <property type="protein sequence ID" value="AEL24051.1"/>
    <property type="molecule type" value="Genomic_DNA"/>
</dbReference>
<evidence type="ECO:0000256" key="1">
    <source>
        <dbReference type="SAM" id="MobiDB-lite"/>
    </source>
</evidence>
<feature type="compositionally biased region" description="Polar residues" evidence="1">
    <location>
        <begin position="25"/>
        <end position="35"/>
    </location>
</feature>
<organism evidence="2 3">
    <name type="scientific">Cyclobacterium marinum (strain ATCC 25205 / DSM 745 / LMG 13164 / NCIMB 1802)</name>
    <name type="common">Flectobacillus marinus</name>
    <dbReference type="NCBI Taxonomy" id="880070"/>
    <lineage>
        <taxon>Bacteria</taxon>
        <taxon>Pseudomonadati</taxon>
        <taxon>Bacteroidota</taxon>
        <taxon>Cytophagia</taxon>
        <taxon>Cytophagales</taxon>
        <taxon>Cyclobacteriaceae</taxon>
        <taxon>Cyclobacterium</taxon>
    </lineage>
</organism>
<feature type="compositionally biased region" description="Basic and acidic residues" evidence="1">
    <location>
        <begin position="1"/>
        <end position="18"/>
    </location>
</feature>
<dbReference type="HOGENOM" id="CLU_2355068_0_0_10"/>
<proteinExistence type="predicted"/>
<gene>
    <name evidence="2" type="ordered locus">Cycma_0270</name>
</gene>
<keyword evidence="3" id="KW-1185">Reference proteome</keyword>
<evidence type="ECO:0000313" key="3">
    <source>
        <dbReference type="Proteomes" id="UP000001635"/>
    </source>
</evidence>
<sequence>MTTKQKSGESMRSKKEDMNYCLQVDQPSTKSTQPSEMPGKKIMMIDIMMLEDKIQSITNKLQYVRNIEDLERKKMEDARAELTFDLNRLTDILNHS</sequence>
<protein>
    <submittedName>
        <fullName evidence="2">Uncharacterized protein</fullName>
    </submittedName>
</protein>
<evidence type="ECO:0000313" key="2">
    <source>
        <dbReference type="EMBL" id="AEL24051.1"/>
    </source>
</evidence>